<accession>A0A2G6E5I2</accession>
<dbReference type="GO" id="GO:0030246">
    <property type="term" value="F:carbohydrate binding"/>
    <property type="evidence" value="ECO:0007669"/>
    <property type="project" value="InterPro"/>
</dbReference>
<comment type="caution">
    <text evidence="3">The sequence shown here is derived from an EMBL/GenBank/DDBJ whole genome shotgun (WGS) entry which is preliminary data.</text>
</comment>
<dbReference type="PANTHER" id="PTHR23303">
    <property type="entry name" value="CARBOXYPEPTIDASE REGULATORY REGION-CONTAINING"/>
    <property type="match status" value="1"/>
</dbReference>
<dbReference type="SUPFAM" id="SSF49478">
    <property type="entry name" value="Cna protein B-type domain"/>
    <property type="match status" value="2"/>
</dbReference>
<name>A0A2G6E5I2_9BACT</name>
<sequence>MRKNIFAIHPGFKENTAMQYMRLSFSWLIVITMMVTSVPVAVQSTMAQADPEALGQTVADKEDALPPLDAPARNYLFVHDTSKNMRRKKRIAMMQDTIRTVLSDLPQTSRAGLQAFGHRFSLDGPDFCSDSEIILPFDPINMNKEDFDTQLNLLSKPKLGGGAPVGMALRQGFDAVKDFEEPKEIFFNMVDLQECPNEQTLSAIYSACTIDDLHLTLIGIGLKRDYQTLQDAKVEQLGCVDLINVTTPEDGENLPARLLTRFSLQFRNAEGELLDPQPGDKLHFRLSRQYDDGEIELVKEKYKDSGMRGSSLETVGLEEGKYLLDLEYQGQQLRFQKAVAVSEKHETREILQLGRMLVEVTDFSGKPLESSLIDDLQITLFDAGSPIRSVREQDEAEFDLLPGNQYTIMVRYTLGGAPQTVESTGMVTIREGNHKHVAIPLPLGSISGRIIDMHGQPDSGVTVFLKTEDGQLPGKSMLTGSDGRYSFHDLADGVYQLCLKKAGYKDDLHSIVVVGGRKKQIDDFALFRGIEIQVNSVSGKIVDDADVRLIDKQSGERIAVIQQANIYRNAQEIQPGEYAIEVSREGYQTAFQEISYTDTPPFADVPFDLAYYVTLSGTVTNARQDAVPGAQLEFESQHSSPVLQDGQKAMLTSADGRFHAKLLVSDNAMEHMRVVWYDNYNQRYSKDIEFSLPEDPQDLDLGRIALPINFLQLSLSNILGEPINATLLLLTHQQSGQTGIHVHRKDQGQYESAALLDGDYNLRVMKRGYQNVEHQFSIRGGEIQHAALVLRNYVTIRGTIVDGQQNRVATALISLDEKNCELTAPQPIVTGKDGRFQTTVLVRNPGSVGIDISWKSPESGKQYRMSRDFELSASPAGELSPYDLGSYELPANFIRVEVHDVFGHGLPGVEVQFISRHGDKTPAIELGNGVYESLDLYDGYYNIALTKDGYKENILLSDVSVGENSRDIDAGPIRLAHYATITGTVLNGRSEGMPNIEIFFAGQSSEQLESCRTGRHGKFSTTLLVTGPGKEHWKAVWDEDDVFSKSGVLTLPARPHDVLNIGEVRLPVNFVSIPLQDVRGKILSETALTVSAQNVSEDDMQPVFTTEELEPGLYQIQNLPDGDYRVTFKKPGYESGRFIDFRVKGGEHLRQPPVQLGYYVDVSGHTINGKGEAVPKAMIHFKALHSQLEEPAEDAPDEQESVAREVALPQDSILTDQQGRFSARLLVTSPGIEELDGNWDGQFESAFQLDLSDGPGRQETTLKLPINFITVMLKDIRGEPLRAARVTLESQNHKHVHQLEEIEAGTYQSAGLPDGSYYVQVSKEQYQPRSTLLSLQEGESRTVEFRLNHYVIVKGQILDGKQEGISAAVVSFANLKTETNEKIFSGTDGVFETRVLVRELGRESGEISWDGKNGSYQLPFLVELPPGPGEIVLPKEQTVLPINYVTVEVKSVAATGIAGATVYLVKQADQQTIEARDNKNGNYTGEEIPDGVYDITVKKEKYQSVTIKDVRLEGGVYKNDLSVPSFSHYISLSGLVVNGKRQGVADAIVSIPDPKGVQNVEDFITRDDGSFTLHALVTDVSTETLEVVWNETYRTSVQLKPPLLPEDLQLKEIRLPINFASVKIQDIYGAALSGVNVTFARKHTDMPGDPALEISDLSGLETSASLFFSGNEIAEGVYESPELPDNDYLIIATKQGYVQDHYPQISVRSGMNVSSKPLLLPHLITIKGRVIDGKGDGVQGASIVIAENSSQRSRSHLESDAAGYFSERLLITGRGPEFIRILKGSSAEQQEKRFVTEQEFTPLKKPGEQEFGTSRLPVNFIPIRVSDVNGKAIEDAIITIYESGAGRFDARARFPVVYRGDGKYEAGYLADGDYTISAAKDGYETQESSLSVSAGEVAAEVPFILPHYVTVKGIVTMGKGDGVPDAVLEFAQENSRLLPVRASQEDRHSPSSIITDIDGQFTAKLLIIQSGAQQVDARWNDVYAKQFSFPLPESPDPDYRLPEEIRLPVNFVPFRVTNILQQGLTDVDITLRPMENLDSSPLLASPLGEGHYEARELMDGTYMMTVQKDGYQEVTGNFSVKDGVQSPEQHFALPHYVSIAGKVVNGKGQGVPGAELRLKGLNSSSLAPENVVESRQDGSFLLDVLVTGSSSGTLEEHLEILWNDGSSNEGLNFSVSHSFLLPTSPRRIDLGALSLPANFFPVQVEDVSGKNLSAATVTFIDQDNREFPAKELSDGYYEGQNLPDGLYSVRVVKEGYQSDQSDAIHIDSSSANTDTEPVTDLSFQLPYYVEIRGTSVNGKGQILDSGVSLSLAGRNSRLLEESVRFDQDGTFRAKLLVTRMGKEQLRLSWEGSHGVHSRDLSFELPEAPQLLDVQRQSLPVNFIPVEVKDLQGHGLSDASVQLYHVESERMMKATDMGHGQYEGQDLPDGSYEISATKEGYKASRHVMVTVKGGVVSEKRGFLLSHYVDIVGIATNGNGEGVSDPVIMVEELRSEVVQANSEVSGEFALRLEVQEVGNEQIVLDWKHEYRLPFLFKLPEQPGIKNLGEIRLPINFVSIFADDISGSTLSDAAVVVEDAQSGFRQSFKTDVNGFCRTDELPNGEYLISVSKKGYQTASQKIQLYDGRNVTLRFALPHYVLVQGHVIDIMKNPVGNADIVFEEFFDENYQKIRTVSDPESGQFSQQLLIDDPAFLERQKGHFSIIQGDLRQDVLFKIPPHPDQVFSYKTLLFPVTYLNGKVVDTDIPTIPIADARVVVTAINGPFAGTPRNSRNTKENAAFSELITDSLGEFCLSHLALGEYKISIHKDGYAVYEDFIRISSLLQEQEFALRKAE</sequence>
<dbReference type="InterPro" id="IPR013784">
    <property type="entry name" value="Carb-bd-like_fold"/>
</dbReference>
<dbReference type="PANTHER" id="PTHR23303:SF14">
    <property type="entry name" value="BOS COMPLEX SUBUNIT NOMO1-RELATED"/>
    <property type="match status" value="1"/>
</dbReference>
<organism evidence="3 4">
    <name type="scientific">candidate division KSB3 bacterium</name>
    <dbReference type="NCBI Taxonomy" id="2044937"/>
    <lineage>
        <taxon>Bacteria</taxon>
        <taxon>candidate division KSB3</taxon>
    </lineage>
</organism>
<dbReference type="EMBL" id="PDPS01000027">
    <property type="protein sequence ID" value="PID57346.1"/>
    <property type="molecule type" value="Genomic_DNA"/>
</dbReference>
<evidence type="ECO:0000259" key="2">
    <source>
        <dbReference type="PROSITE" id="PS50234"/>
    </source>
</evidence>
<dbReference type="SUPFAM" id="SSF49452">
    <property type="entry name" value="Starch-binding domain-like"/>
    <property type="match status" value="2"/>
</dbReference>
<dbReference type="PROSITE" id="PS50234">
    <property type="entry name" value="VWFA"/>
    <property type="match status" value="1"/>
</dbReference>
<proteinExistence type="predicted"/>
<reference evidence="3 4" key="1">
    <citation type="submission" date="2017-10" db="EMBL/GenBank/DDBJ databases">
        <title>Novel microbial diversity and functional potential in the marine mammal oral microbiome.</title>
        <authorList>
            <person name="Dudek N.K."/>
            <person name="Sun C.L."/>
            <person name="Burstein D."/>
            <person name="Kantor R.S."/>
            <person name="Aliaga Goltsman D.S."/>
            <person name="Bik E.M."/>
            <person name="Thomas B.C."/>
            <person name="Banfield J.F."/>
            <person name="Relman D.A."/>
        </authorList>
    </citation>
    <scope>NUCLEOTIDE SEQUENCE [LARGE SCALE GENOMIC DNA]</scope>
    <source>
        <strain evidence="3">DOLZORAL124_49_17</strain>
    </source>
</reference>
<dbReference type="Gene3D" id="3.40.50.410">
    <property type="entry name" value="von Willebrand factor, type A domain"/>
    <property type="match status" value="1"/>
</dbReference>
<dbReference type="InterPro" id="IPR036465">
    <property type="entry name" value="vWFA_dom_sf"/>
</dbReference>
<feature type="domain" description="VWFA" evidence="2">
    <location>
        <begin position="74"/>
        <end position="262"/>
    </location>
</feature>
<protein>
    <recommendedName>
        <fullName evidence="2">VWFA domain-containing protein</fullName>
    </recommendedName>
</protein>
<dbReference type="Pfam" id="PF13620">
    <property type="entry name" value="CarboxypepD_reg"/>
    <property type="match status" value="4"/>
</dbReference>
<dbReference type="InterPro" id="IPR002035">
    <property type="entry name" value="VWF_A"/>
</dbReference>
<dbReference type="InterPro" id="IPR051417">
    <property type="entry name" value="SDr/BOS_complex"/>
</dbReference>
<evidence type="ECO:0000256" key="1">
    <source>
        <dbReference type="ARBA" id="ARBA00022729"/>
    </source>
</evidence>
<dbReference type="SUPFAM" id="SSF53300">
    <property type="entry name" value="vWA-like"/>
    <property type="match status" value="1"/>
</dbReference>
<dbReference type="Proteomes" id="UP000229740">
    <property type="component" value="Unassembled WGS sequence"/>
</dbReference>
<keyword evidence="1" id="KW-0732">Signal</keyword>
<gene>
    <name evidence="3" type="ORF">CSB45_07420</name>
</gene>
<evidence type="ECO:0000313" key="4">
    <source>
        <dbReference type="Proteomes" id="UP000229740"/>
    </source>
</evidence>
<dbReference type="Gene3D" id="2.60.40.1120">
    <property type="entry name" value="Carboxypeptidase-like, regulatory domain"/>
    <property type="match status" value="8"/>
</dbReference>
<evidence type="ECO:0000313" key="3">
    <source>
        <dbReference type="EMBL" id="PID57346.1"/>
    </source>
</evidence>